<dbReference type="GO" id="GO:0090729">
    <property type="term" value="F:toxin activity"/>
    <property type="evidence" value="ECO:0007669"/>
    <property type="project" value="UniProtKB-KW"/>
</dbReference>
<sequence>MQGGSLSNTSYQEGTTTEYQLYTYSQLSKGDETGPLMRPNMTLQEAPGYFPTTEDNTNGYPYDGVPYTAVGAPTYSFTAGGQNYNALIQAGGNISANFTQDISNTTVTPDVGGMTHHLTAPTLSAVNTLTGQSQQSSRQLTAVNDGFTLADSALDPQTVSGGQGDSLSLNQVSAADSAQSLSTADGGAKTLAVAAAPNAPLDTLTPAQLSAAIATGLQPLTENPLADYPLPVGNDGLFVINSQPGSHYLITANPKLTQLGQVDGSVFNDLDSLLGQTPAAGPTVETSSQLTNEQQFAGSAYLLNKLNLNADTDYQFLGDAEFDTQYVDNAVISQTGQQYIDGVGSDLQQMQTLLDNAASEQQALNLQFGVSLTPDQVAGLTQSIVWYVPITVDGQTVLAPQLYLAQADETNVQGSVISAQQVALSSAGSVTNSGAVTAVSLLDISSQDQITNQDDGLLQSDGSLSLTALNDISNLSAAISGGDISLTSLNGSILNQTASDTWSTGSLTSAASGGPDQAALTATETGDMANISATGDLVLSAAKDISVVGAGVSADGDAVLAAGNDVTIAALSQTATDDTLAGWQTTDSTQTTAQSGTVAAGGALSVLAGNDLTVDGSGLTSGADMTLAAGNDLSLQAAATGSQSADQSGQSGQESQNSTLGGVVSSLDSGGNLSLTAGQDITSQGASLNADGSAALSAGGDITLDVLQSDTYSENHDDDSETIDETLGQQGTAITAGDGIQLTAGQDITLTAAQAQAGGAISLNAGGDITLNTAQESDYHYDEDTRTRSGLFSSTSTHTVDEDYDTHQLGSLLSGDSVNLSAGNDIGITGSSVVGDQDVTLQAGNDITIAAATEQQSSYRLKETKTSGIFSGGGFGLTIGSESTRQEINQDGTTQSQSVSTLGAIDGNVDIIAGGTAHLSEAQVIAGDDLNVVAGAITIDQGDDTLNRRESYEQQQSGLTVALSSPITDALTTMDNLADQAGQTSDARMDALYSVEALHDGWAASQNGGVAAQASQLAAGDYDASIKLQLSIGASQSSFLSTLAEQQAVGSTLSAGGDVNLAATGGDNQSGDLVITGSGITGDNVTLAAEQDLILDAAASTSEQHSSSDSSGWNVGAGVSLGASTGIGVFANGYVASGNADGSATDYLDTRVNAQNRLTLSSGGRYDAYRRAGAGEQYHRQRRRRPDPHQPARYR</sequence>
<dbReference type="EMBL" id="CP157947">
    <property type="protein sequence ID" value="XBS70622.1"/>
    <property type="molecule type" value="Genomic_DNA"/>
</dbReference>
<proteinExistence type="predicted"/>
<protein>
    <submittedName>
        <fullName evidence="3">Hemagglutinin repeat-containing protein</fullName>
    </submittedName>
</protein>
<dbReference type="GO" id="GO:0003824">
    <property type="term" value="F:catalytic activity"/>
    <property type="evidence" value="ECO:0007669"/>
    <property type="project" value="UniProtKB-ARBA"/>
</dbReference>
<organism evidence="3">
    <name type="scientific">Acerihabitans sp. KWT182</name>
    <dbReference type="NCBI Taxonomy" id="3157919"/>
    <lineage>
        <taxon>Bacteria</taxon>
        <taxon>Pseudomonadati</taxon>
        <taxon>Pseudomonadota</taxon>
        <taxon>Gammaproteobacteria</taxon>
        <taxon>Enterobacterales</taxon>
        <taxon>Pectobacteriaceae</taxon>
        <taxon>Acerihabitans</taxon>
    </lineage>
</organism>
<feature type="region of interest" description="Disordered" evidence="2">
    <location>
        <begin position="638"/>
        <end position="664"/>
    </location>
</feature>
<dbReference type="InterPro" id="IPR025157">
    <property type="entry name" value="Hemagglutinin_rpt"/>
</dbReference>
<reference evidence="3" key="1">
    <citation type="submission" date="2024-06" db="EMBL/GenBank/DDBJ databases">
        <authorList>
            <person name="Coelho C."/>
            <person name="Bento M."/>
            <person name="Garcia E."/>
            <person name="Camelo A."/>
            <person name="Brandao I."/>
            <person name="Espirito Santo C."/>
            <person name="Trovao J."/>
            <person name="Verissimo A."/>
            <person name="Costa J."/>
            <person name="Tiago I."/>
        </authorList>
    </citation>
    <scope>NUCLEOTIDE SEQUENCE</scope>
    <source>
        <strain evidence="3">KWT182</strain>
    </source>
</reference>
<keyword evidence="1" id="KW-0800">Toxin</keyword>
<name>A0AAU7QCI3_9GAMM</name>
<dbReference type="Pfam" id="PF13332">
    <property type="entry name" value="Fil_haemagg_2"/>
    <property type="match status" value="4"/>
</dbReference>
<dbReference type="AlphaFoldDB" id="A0AAU7QCI3"/>
<gene>
    <name evidence="3" type="ORF">ABK905_05485</name>
</gene>
<feature type="region of interest" description="Disordered" evidence="2">
    <location>
        <begin position="1165"/>
        <end position="1195"/>
    </location>
</feature>
<feature type="region of interest" description="Disordered" evidence="2">
    <location>
        <begin position="30"/>
        <end position="55"/>
    </location>
</feature>
<feature type="compositionally biased region" description="Basic residues" evidence="2">
    <location>
        <begin position="1180"/>
        <end position="1195"/>
    </location>
</feature>
<evidence type="ECO:0000256" key="2">
    <source>
        <dbReference type="SAM" id="MobiDB-lite"/>
    </source>
</evidence>
<evidence type="ECO:0000313" key="3">
    <source>
        <dbReference type="EMBL" id="XBS70622.1"/>
    </source>
</evidence>
<accession>A0AAU7QCI3</accession>
<evidence type="ECO:0000256" key="1">
    <source>
        <dbReference type="ARBA" id="ARBA00022656"/>
    </source>
</evidence>